<proteinExistence type="predicted"/>
<gene>
    <name evidence="1" type="ORF">Val02_36760</name>
</gene>
<dbReference type="AlphaFoldDB" id="A0A8J3YMS8"/>
<reference evidence="1" key="1">
    <citation type="submission" date="2021-01" db="EMBL/GenBank/DDBJ databases">
        <title>Whole genome shotgun sequence of Virgisporangium aliadipatigenens NBRC 105644.</title>
        <authorList>
            <person name="Komaki H."/>
            <person name="Tamura T."/>
        </authorList>
    </citation>
    <scope>NUCLEOTIDE SEQUENCE</scope>
    <source>
        <strain evidence="1">NBRC 105644</strain>
    </source>
</reference>
<organism evidence="1 2">
    <name type="scientific">Virgisporangium aliadipatigenens</name>
    <dbReference type="NCBI Taxonomy" id="741659"/>
    <lineage>
        <taxon>Bacteria</taxon>
        <taxon>Bacillati</taxon>
        <taxon>Actinomycetota</taxon>
        <taxon>Actinomycetes</taxon>
        <taxon>Micromonosporales</taxon>
        <taxon>Micromonosporaceae</taxon>
        <taxon>Virgisporangium</taxon>
    </lineage>
</organism>
<protein>
    <submittedName>
        <fullName evidence="1">Uncharacterized protein</fullName>
    </submittedName>
</protein>
<keyword evidence="2" id="KW-1185">Reference proteome</keyword>
<dbReference type="EMBL" id="BOPF01000012">
    <property type="protein sequence ID" value="GIJ46790.1"/>
    <property type="molecule type" value="Genomic_DNA"/>
</dbReference>
<evidence type="ECO:0000313" key="2">
    <source>
        <dbReference type="Proteomes" id="UP000619260"/>
    </source>
</evidence>
<dbReference type="Proteomes" id="UP000619260">
    <property type="component" value="Unassembled WGS sequence"/>
</dbReference>
<accession>A0A8J3YMS8</accession>
<dbReference type="RefSeq" id="WP_203900306.1">
    <property type="nucleotide sequence ID" value="NZ_BOPF01000012.1"/>
</dbReference>
<sequence length="141" mass="14804">MPAARVRLLIVAIPDGVMLAAGDLDRRAPVSPTDPARYVRGDHLLPRPCEDAGYRGSTLRTGHRAAAASVDTRGDGLERDQVVHYVATFQDDGAPRLVADVRAALTCRGGTWIRVGEVGAGDEGRAVATARVVAARLGPIA</sequence>
<name>A0A8J3YMS8_9ACTN</name>
<evidence type="ECO:0000313" key="1">
    <source>
        <dbReference type="EMBL" id="GIJ46790.1"/>
    </source>
</evidence>
<comment type="caution">
    <text evidence="1">The sequence shown here is derived from an EMBL/GenBank/DDBJ whole genome shotgun (WGS) entry which is preliminary data.</text>
</comment>